<accession>A4VH85</accession>
<gene>
    <name evidence="1" type="ordered locus">PST_0630</name>
</gene>
<keyword evidence="2" id="KW-1185">Reference proteome</keyword>
<dbReference type="AlphaFoldDB" id="A4VH85"/>
<dbReference type="EMBL" id="CP000304">
    <property type="protein sequence ID" value="ABP78336.1"/>
    <property type="molecule type" value="Genomic_DNA"/>
</dbReference>
<protein>
    <submittedName>
        <fullName evidence="1">Uncharacterized protein</fullName>
    </submittedName>
</protein>
<organism evidence="1 2">
    <name type="scientific">Stutzerimonas stutzeri (strain A1501)</name>
    <name type="common">Pseudomonas stutzeri</name>
    <dbReference type="NCBI Taxonomy" id="379731"/>
    <lineage>
        <taxon>Bacteria</taxon>
        <taxon>Pseudomonadati</taxon>
        <taxon>Pseudomonadota</taxon>
        <taxon>Gammaproteobacteria</taxon>
        <taxon>Pseudomonadales</taxon>
        <taxon>Pseudomonadaceae</taxon>
        <taxon>Stutzerimonas</taxon>
    </lineage>
</organism>
<reference evidence="1 2" key="1">
    <citation type="journal article" date="2008" name="Proc. Natl. Acad. Sci. U.S.A.">
        <title>Nitrogen fixation island and rhizosphere competence traits in the genome of root-associated Pseudomonas stutzeri A1501.</title>
        <authorList>
            <person name="Yan Y."/>
            <person name="Yang J."/>
            <person name="Dou Y."/>
            <person name="Chen M."/>
            <person name="Ping S."/>
            <person name="Peng J."/>
            <person name="Lu W."/>
            <person name="Zhang W."/>
            <person name="Yao Z."/>
            <person name="Li H."/>
            <person name="Liu W."/>
            <person name="He S."/>
            <person name="Geng L."/>
            <person name="Zhang X."/>
            <person name="Yang F."/>
            <person name="Yu H."/>
            <person name="Zhan Y."/>
            <person name="Li D."/>
            <person name="Lin Z."/>
            <person name="Wang Y."/>
            <person name="Elmerich C."/>
            <person name="Lin M."/>
            <person name="Jin Q."/>
        </authorList>
    </citation>
    <scope>NUCLEOTIDE SEQUENCE [LARGE SCALE GENOMIC DNA]</scope>
    <source>
        <strain evidence="1 2">A1501</strain>
    </source>
</reference>
<sequence length="206" mass="23702">MSTNLQNALLDVRKAYRLLADYQQHMFELLGFIRERLGAKDYYHKYLHPLPQGLDGLDKRDNSGLRYLPFYDLSAIWLKNQGQDAPWDNHMPGDLMFGVWVRSDTDFDKYSGQFNGLPAEQSRSVLVLSVVVCEQPMAKPCNWYGKIWDYMGYPKDDEVNDADVPGYRCYAKSIDLEQLSNRDAIETAISDWCTRASQKLNTPIGS</sequence>
<dbReference type="Proteomes" id="UP000000233">
    <property type="component" value="Chromosome"/>
</dbReference>
<evidence type="ECO:0000313" key="2">
    <source>
        <dbReference type="Proteomes" id="UP000000233"/>
    </source>
</evidence>
<dbReference type="KEGG" id="psa:PST_0630"/>
<name>A4VH85_STUS1</name>
<dbReference type="HOGENOM" id="CLU_1331032_0_0_6"/>
<dbReference type="RefSeq" id="WP_011911862.1">
    <property type="nucleotide sequence ID" value="NC_009434.1"/>
</dbReference>
<proteinExistence type="predicted"/>
<evidence type="ECO:0000313" key="1">
    <source>
        <dbReference type="EMBL" id="ABP78336.1"/>
    </source>
</evidence>